<dbReference type="Gene3D" id="3.10.110.10">
    <property type="entry name" value="Ubiquitin Conjugating Enzyme"/>
    <property type="match status" value="1"/>
</dbReference>
<feature type="active site" description="Glycyl thioester intermediate" evidence="3">
    <location>
        <position position="37"/>
    </location>
</feature>
<dbReference type="AlphaFoldDB" id="A0A0B1RSE8"/>
<organism evidence="6 7">
    <name type="scientific">Oesophagostomum dentatum</name>
    <name type="common">Nodular worm</name>
    <dbReference type="NCBI Taxonomy" id="61180"/>
    <lineage>
        <taxon>Eukaryota</taxon>
        <taxon>Metazoa</taxon>
        <taxon>Ecdysozoa</taxon>
        <taxon>Nematoda</taxon>
        <taxon>Chromadorea</taxon>
        <taxon>Rhabditida</taxon>
        <taxon>Rhabditina</taxon>
        <taxon>Rhabditomorpha</taxon>
        <taxon>Strongyloidea</taxon>
        <taxon>Strongylidae</taxon>
        <taxon>Oesophagostomum</taxon>
    </lineage>
</organism>
<dbReference type="PROSITE" id="PS00183">
    <property type="entry name" value="UBC_1"/>
    <property type="match status" value="1"/>
</dbReference>
<dbReference type="Pfam" id="PF00179">
    <property type="entry name" value="UQ_con"/>
    <property type="match status" value="1"/>
</dbReference>
<evidence type="ECO:0000313" key="6">
    <source>
        <dbReference type="EMBL" id="KHJ76003.1"/>
    </source>
</evidence>
<dbReference type="CDD" id="cd23798">
    <property type="entry name" value="UBCc_UBE2I"/>
    <property type="match status" value="1"/>
</dbReference>
<sequence length="110" mass="12587">IFQIRVLFSDDYPSTPPKCRFEPPLFHPNVYPSGTVCLSLLDEDKDWKPSITIKQLLIGIQDLLNNPNPGDPAQVEAYHTFCLNRAEYEKRVRHQAAMFSAEIVQLQMLG</sequence>
<dbReference type="EMBL" id="KN612188">
    <property type="protein sequence ID" value="KHJ76003.1"/>
    <property type="molecule type" value="Genomic_DNA"/>
</dbReference>
<dbReference type="GO" id="GO:0016874">
    <property type="term" value="F:ligase activity"/>
    <property type="evidence" value="ECO:0007669"/>
    <property type="project" value="UniProtKB-KW"/>
</dbReference>
<evidence type="ECO:0000313" key="7">
    <source>
        <dbReference type="Proteomes" id="UP000053660"/>
    </source>
</evidence>
<evidence type="ECO:0000256" key="3">
    <source>
        <dbReference type="PROSITE-ProRule" id="PRU10133"/>
    </source>
</evidence>
<keyword evidence="1" id="KW-0808">Transferase</keyword>
<protein>
    <submittedName>
        <fullName evidence="6">Ubiquitin--protein ligase</fullName>
    </submittedName>
</protein>
<dbReference type="OrthoDB" id="6600758at2759"/>
<comment type="similarity">
    <text evidence="4">Belongs to the ubiquitin-conjugating enzyme family.</text>
</comment>
<dbReference type="GO" id="GO:0016740">
    <property type="term" value="F:transferase activity"/>
    <property type="evidence" value="ECO:0007669"/>
    <property type="project" value="UniProtKB-KW"/>
</dbReference>
<evidence type="ECO:0000256" key="2">
    <source>
        <dbReference type="ARBA" id="ARBA00022786"/>
    </source>
</evidence>
<name>A0A0B1RSE8_OESDE</name>
<dbReference type="PANTHER" id="PTHR24067">
    <property type="entry name" value="UBIQUITIN-CONJUGATING ENZYME E2"/>
    <property type="match status" value="1"/>
</dbReference>
<dbReference type="Proteomes" id="UP000053660">
    <property type="component" value="Unassembled WGS sequence"/>
</dbReference>
<dbReference type="InterPro" id="IPR050113">
    <property type="entry name" value="Ub_conjugating_enzyme"/>
</dbReference>
<dbReference type="SMART" id="SM00212">
    <property type="entry name" value="UBCc"/>
    <property type="match status" value="1"/>
</dbReference>
<keyword evidence="6" id="KW-0436">Ligase</keyword>
<keyword evidence="7" id="KW-1185">Reference proteome</keyword>
<keyword evidence="2 4" id="KW-0833">Ubl conjugation pathway</keyword>
<keyword evidence="4" id="KW-0547">Nucleotide-binding</keyword>
<dbReference type="PROSITE" id="PS50127">
    <property type="entry name" value="UBC_2"/>
    <property type="match status" value="1"/>
</dbReference>
<dbReference type="GO" id="GO:0032446">
    <property type="term" value="P:protein modification by small protein conjugation"/>
    <property type="evidence" value="ECO:0007669"/>
    <property type="project" value="UniProtKB-ARBA"/>
</dbReference>
<reference evidence="6 7" key="1">
    <citation type="submission" date="2014-03" db="EMBL/GenBank/DDBJ databases">
        <title>Draft genome of the hookworm Oesophagostomum dentatum.</title>
        <authorList>
            <person name="Mitreva M."/>
        </authorList>
    </citation>
    <scope>NUCLEOTIDE SEQUENCE [LARGE SCALE GENOMIC DNA]</scope>
    <source>
        <strain evidence="6 7">OD-Hann</strain>
    </source>
</reference>
<gene>
    <name evidence="6" type="ORF">OESDEN_24378</name>
</gene>
<feature type="non-terminal residue" evidence="6">
    <location>
        <position position="1"/>
    </location>
</feature>
<dbReference type="SUPFAM" id="SSF54495">
    <property type="entry name" value="UBC-like"/>
    <property type="match status" value="1"/>
</dbReference>
<feature type="domain" description="UBC core" evidence="5">
    <location>
        <begin position="1"/>
        <end position="101"/>
    </location>
</feature>
<proteinExistence type="inferred from homology"/>
<evidence type="ECO:0000256" key="4">
    <source>
        <dbReference type="RuleBase" id="RU362109"/>
    </source>
</evidence>
<evidence type="ECO:0000259" key="5">
    <source>
        <dbReference type="PROSITE" id="PS50127"/>
    </source>
</evidence>
<keyword evidence="4" id="KW-0067">ATP-binding</keyword>
<dbReference type="InterPro" id="IPR016135">
    <property type="entry name" value="UBQ-conjugating_enzyme/RWD"/>
</dbReference>
<dbReference type="GO" id="GO:0005524">
    <property type="term" value="F:ATP binding"/>
    <property type="evidence" value="ECO:0007669"/>
    <property type="project" value="UniProtKB-UniRule"/>
</dbReference>
<dbReference type="InterPro" id="IPR000608">
    <property type="entry name" value="UBC"/>
</dbReference>
<evidence type="ECO:0000256" key="1">
    <source>
        <dbReference type="ARBA" id="ARBA00022679"/>
    </source>
</evidence>
<dbReference type="InterPro" id="IPR023313">
    <property type="entry name" value="UBQ-conjugating_AS"/>
</dbReference>
<accession>A0A0B1RSE8</accession>